<protein>
    <recommendedName>
        <fullName evidence="2">HTH cro/C1-type domain-containing protein</fullName>
    </recommendedName>
</protein>
<dbReference type="PROSITE" id="PS50943">
    <property type="entry name" value="HTH_CROC1"/>
    <property type="match status" value="1"/>
</dbReference>
<dbReference type="CDD" id="cd00093">
    <property type="entry name" value="HTH_XRE"/>
    <property type="match status" value="1"/>
</dbReference>
<dbReference type="Proteomes" id="UP000325292">
    <property type="component" value="Chromosome"/>
</dbReference>
<evidence type="ECO:0000313" key="3">
    <source>
        <dbReference type="EMBL" id="AUW92693.1"/>
    </source>
</evidence>
<organism evidence="3 4">
    <name type="scientific">Sulfobacillus thermotolerans</name>
    <dbReference type="NCBI Taxonomy" id="338644"/>
    <lineage>
        <taxon>Bacteria</taxon>
        <taxon>Bacillati</taxon>
        <taxon>Bacillota</taxon>
        <taxon>Clostridia</taxon>
        <taxon>Eubacteriales</taxon>
        <taxon>Clostridiales Family XVII. Incertae Sedis</taxon>
        <taxon>Sulfobacillus</taxon>
    </lineage>
</organism>
<dbReference type="PANTHER" id="PTHR46558">
    <property type="entry name" value="TRACRIPTIONAL REGULATORY PROTEIN-RELATED-RELATED"/>
    <property type="match status" value="1"/>
</dbReference>
<gene>
    <name evidence="3" type="ORF">BXT84_00910</name>
</gene>
<evidence type="ECO:0000313" key="4">
    <source>
        <dbReference type="Proteomes" id="UP000325292"/>
    </source>
</evidence>
<name>A0ABM6RMX9_9FIRM</name>
<dbReference type="PANTHER" id="PTHR46558:SF14">
    <property type="entry name" value="HTH-TYPE TRANSCRIPTIONAL REGULATOR ANSR"/>
    <property type="match status" value="1"/>
</dbReference>
<accession>A0ABM6RMX9</accession>
<dbReference type="EMBL" id="CP019454">
    <property type="protein sequence ID" value="AUW92693.1"/>
    <property type="molecule type" value="Genomic_DNA"/>
</dbReference>
<proteinExistence type="predicted"/>
<evidence type="ECO:0000256" key="1">
    <source>
        <dbReference type="ARBA" id="ARBA00023125"/>
    </source>
</evidence>
<reference evidence="3 4" key="1">
    <citation type="journal article" date="2019" name="Sci. Rep.">
        <title>Sulfobacillus thermotolerans: new insights into resistance and metabolic capacities of acidophilic chemolithotrophs.</title>
        <authorList>
            <person name="Panyushkina A.E."/>
            <person name="Babenko V.V."/>
            <person name="Nikitina A.S."/>
            <person name="Selezneva O.V."/>
            <person name="Tsaplina I.A."/>
            <person name="Letarova M.A."/>
            <person name="Kostryukova E.S."/>
            <person name="Letarov A.V."/>
        </authorList>
    </citation>
    <scope>NUCLEOTIDE SEQUENCE [LARGE SCALE GENOMIC DNA]</scope>
    <source>
        <strain evidence="3 4">Kr1</strain>
    </source>
</reference>
<dbReference type="SMART" id="SM00530">
    <property type="entry name" value="HTH_XRE"/>
    <property type="match status" value="1"/>
</dbReference>
<dbReference type="Gene3D" id="1.10.260.40">
    <property type="entry name" value="lambda repressor-like DNA-binding domains"/>
    <property type="match status" value="1"/>
</dbReference>
<dbReference type="InterPro" id="IPR001387">
    <property type="entry name" value="Cro/C1-type_HTH"/>
</dbReference>
<keyword evidence="4" id="KW-1185">Reference proteome</keyword>
<feature type="domain" description="HTH cro/C1-type" evidence="2">
    <location>
        <begin position="11"/>
        <end position="65"/>
    </location>
</feature>
<keyword evidence="1" id="KW-0238">DNA-binding</keyword>
<dbReference type="InterPro" id="IPR010982">
    <property type="entry name" value="Lambda_DNA-bd_dom_sf"/>
</dbReference>
<sequence>MDRKTVLGQRLTSARLTKQWTKQALANQIGVSDVLIGYFERGRRWPSVPTLIALAEVLEVSTDYLLGLTSEPPSKGPPTTG</sequence>
<evidence type="ECO:0000259" key="2">
    <source>
        <dbReference type="PROSITE" id="PS50943"/>
    </source>
</evidence>
<dbReference type="SUPFAM" id="SSF47413">
    <property type="entry name" value="lambda repressor-like DNA-binding domains"/>
    <property type="match status" value="1"/>
</dbReference>
<dbReference type="Pfam" id="PF01381">
    <property type="entry name" value="HTH_3"/>
    <property type="match status" value="1"/>
</dbReference>